<dbReference type="OrthoDB" id="9802793at2"/>
<dbReference type="AlphaFoldDB" id="A0A1Y6F833"/>
<feature type="domain" description="Amidohydrolase 3" evidence="2">
    <location>
        <begin position="289"/>
        <end position="390"/>
    </location>
</feature>
<dbReference type="Proteomes" id="UP000194420">
    <property type="component" value="Unassembled WGS sequence"/>
</dbReference>
<dbReference type="Gene3D" id="3.20.20.140">
    <property type="entry name" value="Metal-dependent hydrolases"/>
    <property type="match status" value="1"/>
</dbReference>
<feature type="signal peptide" evidence="1">
    <location>
        <begin position="1"/>
        <end position="21"/>
    </location>
</feature>
<sequence>MKRALKLAVSAFALMAVPAAAQNVAITNATVATGDGSEPIEGATVVVRGGKVVAAGTGVTVPAGMQTIDGSGLWVTPGLVAAVTDLGLWDVGAVSESNDISASDARFSAALDVAPAINPESQHIKLGRANGITRAAVTGNPSGAIFSGQGAVIDLGADGDAITRARAFQSVTLSERGARIAGGSRTASHAELRNALREASDFAAGRWSGEDNLLTRADAEALAPVVAGEQKLFVHAHRTSDLRAVLGLTREFPRLDIVLVGATEGWRVAEEIAAAGVPVIAESLQDLPDRFEQLAATQNNIGRMRAAGVNVSVDASTIENVHHLTQHAGNLVALSRVPRATGLSWGEALASITSRPAEAIGMGGRIGVLKSGAAGDLVLWNGDPLELSSTPVRVFIDGIEQPLDSHQSRLRERYRDLDEGDLPKAYDW</sequence>
<dbReference type="InterPro" id="IPR013108">
    <property type="entry name" value="Amidohydro_3"/>
</dbReference>
<keyword evidence="4" id="KW-1185">Reference proteome</keyword>
<evidence type="ECO:0000313" key="3">
    <source>
        <dbReference type="EMBL" id="SMQ68872.1"/>
    </source>
</evidence>
<accession>A0A1Y6F833</accession>
<gene>
    <name evidence="3" type="ORF">SAMN06297468_1147</name>
</gene>
<dbReference type="InterPro" id="IPR051781">
    <property type="entry name" value="Metallo-dep_Hydrolase"/>
</dbReference>
<dbReference type="InterPro" id="IPR011059">
    <property type="entry name" value="Metal-dep_hydrolase_composite"/>
</dbReference>
<dbReference type="InterPro" id="IPR032466">
    <property type="entry name" value="Metal_Hydrolase"/>
</dbReference>
<dbReference type="RefSeq" id="WP_086437106.1">
    <property type="nucleotide sequence ID" value="NZ_FXWG01000002.1"/>
</dbReference>
<feature type="chain" id="PRO_5013368781" evidence="1">
    <location>
        <begin position="22"/>
        <end position="428"/>
    </location>
</feature>
<dbReference type="EMBL" id="FXWG01000002">
    <property type="protein sequence ID" value="SMQ68872.1"/>
    <property type="molecule type" value="Genomic_DNA"/>
</dbReference>
<organism evidence="3 4">
    <name type="scientific">Altererythrobacter xiamenensis</name>
    <dbReference type="NCBI Taxonomy" id="1316679"/>
    <lineage>
        <taxon>Bacteria</taxon>
        <taxon>Pseudomonadati</taxon>
        <taxon>Pseudomonadota</taxon>
        <taxon>Alphaproteobacteria</taxon>
        <taxon>Sphingomonadales</taxon>
        <taxon>Erythrobacteraceae</taxon>
        <taxon>Altererythrobacter</taxon>
    </lineage>
</organism>
<evidence type="ECO:0000256" key="1">
    <source>
        <dbReference type="SAM" id="SignalP"/>
    </source>
</evidence>
<dbReference type="Pfam" id="PF07969">
    <property type="entry name" value="Amidohydro_3"/>
    <property type="match status" value="1"/>
</dbReference>
<dbReference type="SUPFAM" id="SSF51556">
    <property type="entry name" value="Metallo-dependent hydrolases"/>
    <property type="match status" value="1"/>
</dbReference>
<keyword evidence="1" id="KW-0732">Signal</keyword>
<name>A0A1Y6F833_9SPHN</name>
<proteinExistence type="predicted"/>
<reference evidence="4" key="1">
    <citation type="submission" date="2017-04" db="EMBL/GenBank/DDBJ databases">
        <authorList>
            <person name="Varghese N."/>
            <person name="Submissions S."/>
        </authorList>
    </citation>
    <scope>NUCLEOTIDE SEQUENCE [LARGE SCALE GENOMIC DNA]</scope>
</reference>
<dbReference type="Gene3D" id="2.30.40.10">
    <property type="entry name" value="Urease, subunit C, domain 1"/>
    <property type="match status" value="1"/>
</dbReference>
<evidence type="ECO:0000259" key="2">
    <source>
        <dbReference type="Pfam" id="PF07969"/>
    </source>
</evidence>
<protein>
    <submittedName>
        <fullName evidence="3">Imidazolonepropionase</fullName>
    </submittedName>
</protein>
<dbReference type="SUPFAM" id="SSF51338">
    <property type="entry name" value="Composite domain of metallo-dependent hydrolases"/>
    <property type="match status" value="1"/>
</dbReference>
<evidence type="ECO:0000313" key="4">
    <source>
        <dbReference type="Proteomes" id="UP000194420"/>
    </source>
</evidence>
<dbReference type="GO" id="GO:0016810">
    <property type="term" value="F:hydrolase activity, acting on carbon-nitrogen (but not peptide) bonds"/>
    <property type="evidence" value="ECO:0007669"/>
    <property type="project" value="InterPro"/>
</dbReference>
<dbReference type="PANTHER" id="PTHR43135:SF3">
    <property type="entry name" value="ALPHA-D-RIBOSE 1-METHYLPHOSPHONATE 5-TRIPHOSPHATE DIPHOSPHATASE"/>
    <property type="match status" value="1"/>
</dbReference>
<dbReference type="PANTHER" id="PTHR43135">
    <property type="entry name" value="ALPHA-D-RIBOSE 1-METHYLPHOSPHONATE 5-TRIPHOSPHATE DIPHOSPHATASE"/>
    <property type="match status" value="1"/>
</dbReference>